<evidence type="ECO:0000259" key="4">
    <source>
        <dbReference type="PROSITE" id="PS50893"/>
    </source>
</evidence>
<accession>A0A1V9FRZ0</accession>
<dbReference type="Proteomes" id="UP000192796">
    <property type="component" value="Unassembled WGS sequence"/>
</dbReference>
<name>A0A1V9FRZ0_9BACT</name>
<dbReference type="Gene3D" id="3.40.50.300">
    <property type="entry name" value="P-loop containing nucleotide triphosphate hydrolases"/>
    <property type="match status" value="1"/>
</dbReference>
<dbReference type="InterPro" id="IPR003439">
    <property type="entry name" value="ABC_transporter-like_ATP-bd"/>
</dbReference>
<dbReference type="InterPro" id="IPR003593">
    <property type="entry name" value="AAA+_ATPase"/>
</dbReference>
<dbReference type="PROSITE" id="PS00211">
    <property type="entry name" value="ABC_TRANSPORTER_1"/>
    <property type="match status" value="1"/>
</dbReference>
<keyword evidence="6" id="KW-1185">Reference proteome</keyword>
<evidence type="ECO:0000256" key="1">
    <source>
        <dbReference type="ARBA" id="ARBA00022448"/>
    </source>
</evidence>
<dbReference type="PANTHER" id="PTHR42939">
    <property type="entry name" value="ABC TRANSPORTER ATP-BINDING PROTEIN ALBC-RELATED"/>
    <property type="match status" value="1"/>
</dbReference>
<comment type="caution">
    <text evidence="5">The sequence shown here is derived from an EMBL/GenBank/DDBJ whole genome shotgun (WGS) entry which is preliminary data.</text>
</comment>
<evidence type="ECO:0000313" key="6">
    <source>
        <dbReference type="Proteomes" id="UP000192796"/>
    </source>
</evidence>
<evidence type="ECO:0000313" key="5">
    <source>
        <dbReference type="EMBL" id="OQP61103.1"/>
    </source>
</evidence>
<dbReference type="PROSITE" id="PS50893">
    <property type="entry name" value="ABC_TRANSPORTER_2"/>
    <property type="match status" value="1"/>
</dbReference>
<dbReference type="InterPro" id="IPR017871">
    <property type="entry name" value="ABC_transporter-like_CS"/>
</dbReference>
<gene>
    <name evidence="5" type="ORF">A3860_05125</name>
</gene>
<dbReference type="RefSeq" id="WP_081151388.1">
    <property type="nucleotide sequence ID" value="NZ_LVYD01000058.1"/>
</dbReference>
<keyword evidence="2" id="KW-0547">Nucleotide-binding</keyword>
<feature type="domain" description="ABC transporter" evidence="4">
    <location>
        <begin position="2"/>
        <end position="212"/>
    </location>
</feature>
<dbReference type="SUPFAM" id="SSF52540">
    <property type="entry name" value="P-loop containing nucleoside triphosphate hydrolases"/>
    <property type="match status" value="1"/>
</dbReference>
<keyword evidence="3" id="KW-0067">ATP-binding</keyword>
<sequence>MLRLENVRKYYNRNLVIDSTSLELDKGIFWIKGPNGSGKTTLLKMIAGMLPFEGDIVFNNISLKRQPFAYRQMVGWAEAEPLYPSFVTGKDLLSLYGGIRKMTVDVRNELLEKLRLSGYINDPVGTYSAGMIKKLSLALAFCGFPPLIILDEPLITLDPDAFLIVNKLIIEHHETHKTTFLISSHQDAALLSAEVGKELFVGNRTITYSNVQ</sequence>
<organism evidence="5 6">
    <name type="scientific">Niastella vici</name>
    <dbReference type="NCBI Taxonomy" id="1703345"/>
    <lineage>
        <taxon>Bacteria</taxon>
        <taxon>Pseudomonadati</taxon>
        <taxon>Bacteroidota</taxon>
        <taxon>Chitinophagia</taxon>
        <taxon>Chitinophagales</taxon>
        <taxon>Chitinophagaceae</taxon>
        <taxon>Niastella</taxon>
    </lineage>
</organism>
<dbReference type="EMBL" id="LVYD01000058">
    <property type="protein sequence ID" value="OQP61103.1"/>
    <property type="molecule type" value="Genomic_DNA"/>
</dbReference>
<dbReference type="GO" id="GO:0016887">
    <property type="term" value="F:ATP hydrolysis activity"/>
    <property type="evidence" value="ECO:0007669"/>
    <property type="project" value="InterPro"/>
</dbReference>
<evidence type="ECO:0000256" key="3">
    <source>
        <dbReference type="ARBA" id="ARBA00022840"/>
    </source>
</evidence>
<evidence type="ECO:0000256" key="2">
    <source>
        <dbReference type="ARBA" id="ARBA00022741"/>
    </source>
</evidence>
<dbReference type="Pfam" id="PF00005">
    <property type="entry name" value="ABC_tran"/>
    <property type="match status" value="1"/>
</dbReference>
<keyword evidence="1" id="KW-0813">Transport</keyword>
<dbReference type="SMART" id="SM00382">
    <property type="entry name" value="AAA"/>
    <property type="match status" value="1"/>
</dbReference>
<protein>
    <recommendedName>
        <fullName evidence="4">ABC transporter domain-containing protein</fullName>
    </recommendedName>
</protein>
<dbReference type="AlphaFoldDB" id="A0A1V9FRZ0"/>
<dbReference type="InterPro" id="IPR051782">
    <property type="entry name" value="ABC_Transporter_VariousFunc"/>
</dbReference>
<proteinExistence type="predicted"/>
<dbReference type="GO" id="GO:0005524">
    <property type="term" value="F:ATP binding"/>
    <property type="evidence" value="ECO:0007669"/>
    <property type="project" value="UniProtKB-KW"/>
</dbReference>
<dbReference type="STRING" id="1703345.A3860_05125"/>
<reference evidence="5 6" key="1">
    <citation type="submission" date="2016-03" db="EMBL/GenBank/DDBJ databases">
        <title>Niastella vici sp. nov., isolated from farmland soil.</title>
        <authorList>
            <person name="Chen L."/>
            <person name="Wang D."/>
            <person name="Yang S."/>
            <person name="Wang G."/>
        </authorList>
    </citation>
    <scope>NUCLEOTIDE SEQUENCE [LARGE SCALE GENOMIC DNA]</scope>
    <source>
        <strain evidence="5 6">DJ57</strain>
    </source>
</reference>
<dbReference type="PANTHER" id="PTHR42939:SF1">
    <property type="entry name" value="ABC TRANSPORTER ATP-BINDING PROTEIN ALBC-RELATED"/>
    <property type="match status" value="1"/>
</dbReference>
<dbReference type="InterPro" id="IPR027417">
    <property type="entry name" value="P-loop_NTPase"/>
</dbReference>